<reference evidence="1 2" key="1">
    <citation type="journal article" date="2022" name="Plant J.">
        <title>Chromosome-level genome of Camellia lanceoleosa provides a valuable resource for understanding genome evolution and self-incompatibility.</title>
        <authorList>
            <person name="Gong W."/>
            <person name="Xiao S."/>
            <person name="Wang L."/>
            <person name="Liao Z."/>
            <person name="Chang Y."/>
            <person name="Mo W."/>
            <person name="Hu G."/>
            <person name="Li W."/>
            <person name="Zhao G."/>
            <person name="Zhu H."/>
            <person name="Hu X."/>
            <person name="Ji K."/>
            <person name="Xiang X."/>
            <person name="Song Q."/>
            <person name="Yuan D."/>
            <person name="Jin S."/>
            <person name="Zhang L."/>
        </authorList>
    </citation>
    <scope>NUCLEOTIDE SEQUENCE [LARGE SCALE GENOMIC DNA]</scope>
    <source>
        <strain evidence="1">SQ_2022a</strain>
    </source>
</reference>
<gene>
    <name evidence="1" type="ORF">LOK49_LG03G01778</name>
</gene>
<organism evidence="1 2">
    <name type="scientific">Camellia lanceoleosa</name>
    <dbReference type="NCBI Taxonomy" id="1840588"/>
    <lineage>
        <taxon>Eukaryota</taxon>
        <taxon>Viridiplantae</taxon>
        <taxon>Streptophyta</taxon>
        <taxon>Embryophyta</taxon>
        <taxon>Tracheophyta</taxon>
        <taxon>Spermatophyta</taxon>
        <taxon>Magnoliopsida</taxon>
        <taxon>eudicotyledons</taxon>
        <taxon>Gunneridae</taxon>
        <taxon>Pentapetalae</taxon>
        <taxon>asterids</taxon>
        <taxon>Ericales</taxon>
        <taxon>Theaceae</taxon>
        <taxon>Camellia</taxon>
    </lineage>
</organism>
<name>A0ACC0I9M5_9ERIC</name>
<dbReference type="Proteomes" id="UP001060215">
    <property type="component" value="Chromosome 6"/>
</dbReference>
<evidence type="ECO:0000313" key="2">
    <source>
        <dbReference type="Proteomes" id="UP001060215"/>
    </source>
</evidence>
<proteinExistence type="predicted"/>
<dbReference type="EMBL" id="CM045763">
    <property type="protein sequence ID" value="KAI8021688.1"/>
    <property type="molecule type" value="Genomic_DNA"/>
</dbReference>
<evidence type="ECO:0000313" key="1">
    <source>
        <dbReference type="EMBL" id="KAI8021688.1"/>
    </source>
</evidence>
<keyword evidence="2" id="KW-1185">Reference proteome</keyword>
<comment type="caution">
    <text evidence="1">The sequence shown here is derived from an EMBL/GenBank/DDBJ whole genome shotgun (WGS) entry which is preliminary data.</text>
</comment>
<accession>A0ACC0I9M5</accession>
<protein>
    <submittedName>
        <fullName evidence="1">Calcium-transporting ATPase 13, plasma membrane-type</fullName>
    </submittedName>
</protein>
<sequence>MQQGWVSAVGVPGQWVLQQGCFSVGSGCIQLWVVFPTVGVAAGVFFSRVFWRWWCSAWWLWSLLGRGVPRGSVGSNYEWVVGVVEACIVSCSRVVISNTQLLITGITHSPSYSIIDIQHEDDEPEDRLPLLNINQKTLADMIKEKNSNQLHQFGGAKGMAGILETNEKDSIKVGMNTAWGEMMSSISRDLNEQTPLQTRLNKLTSHIGKVGLAVAFLVLAIMMIRYFTRNTQDELGTKEFTKGKTKIDDVMNEVVQIIAAVATIVVVAIPKGLPFAFTLTLAYSMKQMMADHAMVRKLSTCETMGSVTTICTDKIGTLTLNQMKVTEFWLGKEAMNDTRSSDIAPDVLELQKQGVALNTTGDIYVPLSASLLELSGSPTEKALLSWACLI</sequence>